<keyword evidence="3" id="KW-1185">Reference proteome</keyword>
<protein>
    <submittedName>
        <fullName evidence="2">Zinc finger, CCHC-type containing protein</fullName>
    </submittedName>
</protein>
<comment type="caution">
    <text evidence="2">The sequence shown here is derived from an EMBL/GenBank/DDBJ whole genome shotgun (WGS) entry which is preliminary data.</text>
</comment>
<evidence type="ECO:0000256" key="1">
    <source>
        <dbReference type="SAM" id="MobiDB-lite"/>
    </source>
</evidence>
<sequence length="171" mass="18984">MGKTIAELHVMLKLTKKGLSKKAETHVVLAIKGGKIQKDKKKPQGAKGKGKGKTKLTYAPKPKIPPPPKRDNPEKDSISHHCKEVGHWRRNCPAYLAELKKKNTSGASTSGIFTIELYSFLNKSWVYDTGRDTHICNTSQGLRENRKMKHGVLSMYVGNEMRAAVEAIGSF</sequence>
<dbReference type="EMBL" id="BQNB010016506">
    <property type="protein sequence ID" value="GJT52551.1"/>
    <property type="molecule type" value="Genomic_DNA"/>
</dbReference>
<organism evidence="2 3">
    <name type="scientific">Tanacetum coccineum</name>
    <dbReference type="NCBI Taxonomy" id="301880"/>
    <lineage>
        <taxon>Eukaryota</taxon>
        <taxon>Viridiplantae</taxon>
        <taxon>Streptophyta</taxon>
        <taxon>Embryophyta</taxon>
        <taxon>Tracheophyta</taxon>
        <taxon>Spermatophyta</taxon>
        <taxon>Magnoliopsida</taxon>
        <taxon>eudicotyledons</taxon>
        <taxon>Gunneridae</taxon>
        <taxon>Pentapetalae</taxon>
        <taxon>asterids</taxon>
        <taxon>campanulids</taxon>
        <taxon>Asterales</taxon>
        <taxon>Asteraceae</taxon>
        <taxon>Asteroideae</taxon>
        <taxon>Anthemideae</taxon>
        <taxon>Anthemidinae</taxon>
        <taxon>Tanacetum</taxon>
    </lineage>
</organism>
<proteinExistence type="predicted"/>
<gene>
    <name evidence="2" type="ORF">Tco_0978708</name>
</gene>
<dbReference type="InterPro" id="IPR036875">
    <property type="entry name" value="Znf_CCHC_sf"/>
</dbReference>
<accession>A0ABQ5ENL7</accession>
<feature type="region of interest" description="Disordered" evidence="1">
    <location>
        <begin position="30"/>
        <end position="79"/>
    </location>
</feature>
<name>A0ABQ5ENL7_9ASTR</name>
<reference evidence="2" key="2">
    <citation type="submission" date="2022-01" db="EMBL/GenBank/DDBJ databases">
        <authorList>
            <person name="Yamashiro T."/>
            <person name="Shiraishi A."/>
            <person name="Satake H."/>
            <person name="Nakayama K."/>
        </authorList>
    </citation>
    <scope>NUCLEOTIDE SEQUENCE</scope>
</reference>
<reference evidence="2" key="1">
    <citation type="journal article" date="2022" name="Int. J. Mol. Sci.">
        <title>Draft Genome of Tanacetum Coccineum: Genomic Comparison of Closely Related Tanacetum-Family Plants.</title>
        <authorList>
            <person name="Yamashiro T."/>
            <person name="Shiraishi A."/>
            <person name="Nakayama K."/>
            <person name="Satake H."/>
        </authorList>
    </citation>
    <scope>NUCLEOTIDE SEQUENCE</scope>
</reference>
<dbReference type="Proteomes" id="UP001151760">
    <property type="component" value="Unassembled WGS sequence"/>
</dbReference>
<evidence type="ECO:0000313" key="3">
    <source>
        <dbReference type="Proteomes" id="UP001151760"/>
    </source>
</evidence>
<evidence type="ECO:0000313" key="2">
    <source>
        <dbReference type="EMBL" id="GJT52551.1"/>
    </source>
</evidence>
<feature type="compositionally biased region" description="Basic residues" evidence="1">
    <location>
        <begin position="38"/>
        <end position="54"/>
    </location>
</feature>
<dbReference type="SUPFAM" id="SSF57756">
    <property type="entry name" value="Retrovirus zinc finger-like domains"/>
    <property type="match status" value="1"/>
</dbReference>
<feature type="compositionally biased region" description="Basic and acidic residues" evidence="1">
    <location>
        <begin position="68"/>
        <end position="79"/>
    </location>
</feature>